<proteinExistence type="predicted"/>
<reference evidence="1 2" key="1">
    <citation type="journal article" date="2017" name="Int. J. Syst. Evol. Microbiol.">
        <title>Ramlibacter alkalitolerans sp. nov., alkali-tolerant bacterium isolated from soil of ginseng.</title>
        <authorList>
            <person name="Lee D.H."/>
            <person name="Cha C.J."/>
        </authorList>
    </citation>
    <scope>NUCLEOTIDE SEQUENCE [LARGE SCALE GENOMIC DNA]</scope>
    <source>
        <strain evidence="1 2">KACC 19305</strain>
    </source>
</reference>
<comment type="caution">
    <text evidence="1">The sequence shown here is derived from an EMBL/GenBank/DDBJ whole genome shotgun (WGS) entry which is preliminary data.</text>
</comment>
<protein>
    <recommendedName>
        <fullName evidence="3">Nucleoid-associated protein</fullName>
    </recommendedName>
</protein>
<name>A0ABS1JVD5_9BURK</name>
<evidence type="ECO:0000313" key="2">
    <source>
        <dbReference type="Proteomes" id="UP000622707"/>
    </source>
</evidence>
<evidence type="ECO:0000313" key="1">
    <source>
        <dbReference type="EMBL" id="MBL0427831.1"/>
    </source>
</evidence>
<evidence type="ECO:0008006" key="3">
    <source>
        <dbReference type="Google" id="ProtNLM"/>
    </source>
</evidence>
<dbReference type="RefSeq" id="WP_201692462.1">
    <property type="nucleotide sequence ID" value="NZ_JAEQND010000013.1"/>
</dbReference>
<dbReference type="EMBL" id="JAEQND010000013">
    <property type="protein sequence ID" value="MBL0427831.1"/>
    <property type="molecule type" value="Genomic_DNA"/>
</dbReference>
<dbReference type="Proteomes" id="UP000622707">
    <property type="component" value="Unassembled WGS sequence"/>
</dbReference>
<sequence length="299" mass="33410">MSTKAILTVMHNGVTVGLLHTHHDGDRLAMSTAILDALAHGDTPEAVVKRLITRDDENAHNWTELKSMPDREFVRSERQFEYMVNLADVDGKLTAPVVFIHDRYNPNEDITCTPGELLDYVRRTFRKVPAERFGDPRDQSRDFEGLKAETLASLKDLEGGLVAHTLVPDRAPEVAEPKLMTAKAAGAQVAAQTAAKGIDPVRQEIARQVQASLLSLGQDPRACTFVLMNDGALRVNKGNRNVDIKLDEASDLYDVQLHTIDKKTFDVTTKEHKGVFFDQLPDMLKHLTPQRNRDRGLDR</sequence>
<gene>
    <name evidence="1" type="ORF">JI746_22180</name>
</gene>
<organism evidence="1 2">
    <name type="scientific">Ramlibacter alkalitolerans</name>
    <dbReference type="NCBI Taxonomy" id="2039631"/>
    <lineage>
        <taxon>Bacteria</taxon>
        <taxon>Pseudomonadati</taxon>
        <taxon>Pseudomonadota</taxon>
        <taxon>Betaproteobacteria</taxon>
        <taxon>Burkholderiales</taxon>
        <taxon>Comamonadaceae</taxon>
        <taxon>Ramlibacter</taxon>
    </lineage>
</organism>
<accession>A0ABS1JVD5</accession>
<keyword evidence="2" id="KW-1185">Reference proteome</keyword>